<dbReference type="STRING" id="857290.HMPREF9156_01070"/>
<evidence type="ECO:0000313" key="1">
    <source>
        <dbReference type="EMBL" id="EJD64575.1"/>
    </source>
</evidence>
<dbReference type="OrthoDB" id="3194795at2"/>
<keyword evidence="2" id="KW-1185">Reference proteome</keyword>
<dbReference type="AlphaFoldDB" id="J0D3R9"/>
<accession>J0D3R9</accession>
<dbReference type="Proteomes" id="UP000006415">
    <property type="component" value="Unassembled WGS sequence"/>
</dbReference>
<protein>
    <submittedName>
        <fullName evidence="1">Uncharacterized protein</fullName>
    </submittedName>
</protein>
<organism evidence="1 2">
    <name type="scientific">Scardovia wiggsiae F0424</name>
    <dbReference type="NCBI Taxonomy" id="857290"/>
    <lineage>
        <taxon>Bacteria</taxon>
        <taxon>Bacillati</taxon>
        <taxon>Actinomycetota</taxon>
        <taxon>Actinomycetes</taxon>
        <taxon>Bifidobacteriales</taxon>
        <taxon>Bifidobacteriaceae</taxon>
        <taxon>Scardovia</taxon>
    </lineage>
</organism>
<dbReference type="EMBL" id="AGZS01000006">
    <property type="protein sequence ID" value="EJD64575.1"/>
    <property type="molecule type" value="Genomic_DNA"/>
</dbReference>
<comment type="caution">
    <text evidence="1">The sequence shown here is derived from an EMBL/GenBank/DDBJ whole genome shotgun (WGS) entry which is preliminary data.</text>
</comment>
<proteinExistence type="predicted"/>
<reference evidence="1 2" key="1">
    <citation type="submission" date="2012-01" db="EMBL/GenBank/DDBJ databases">
        <title>The Genome Sequence of Scardovia wiggsiae F0424.</title>
        <authorList>
            <consortium name="The Broad Institute Genome Sequencing Platform"/>
            <person name="Earl A."/>
            <person name="Ward D."/>
            <person name="Feldgarden M."/>
            <person name="Gevers D."/>
            <person name="Izard J."/>
            <person name="Ganesan A."/>
            <person name="Baranova O.V."/>
            <person name="Blanton J.M."/>
            <person name="Tanner A.C."/>
            <person name="Mathney J."/>
            <person name="Dewhirst F.E."/>
            <person name="Young S.K."/>
            <person name="Zeng Q."/>
            <person name="Gargeya S."/>
            <person name="Fitzgerald M."/>
            <person name="Haas B."/>
            <person name="Abouelleil A."/>
            <person name="Alvarado L."/>
            <person name="Arachchi H.M."/>
            <person name="Berlin A."/>
            <person name="Chapman S.B."/>
            <person name="Gearin G."/>
            <person name="Goldberg J."/>
            <person name="Griggs A."/>
            <person name="Gujja S."/>
            <person name="Hansen M."/>
            <person name="Heiman D."/>
            <person name="Howarth C."/>
            <person name="Larimer J."/>
            <person name="Lui A."/>
            <person name="MacDonald P.J.P."/>
            <person name="McCowen C."/>
            <person name="Montmayeur A."/>
            <person name="Murphy C."/>
            <person name="Neiman D."/>
            <person name="Pearson M."/>
            <person name="Priest M."/>
            <person name="Roberts A."/>
            <person name="Saif S."/>
            <person name="Shea T."/>
            <person name="Sisk P."/>
            <person name="Stolte C."/>
            <person name="Sykes S."/>
            <person name="Wortman J."/>
            <person name="Nusbaum C."/>
            <person name="Birren B."/>
        </authorList>
    </citation>
    <scope>NUCLEOTIDE SEQUENCE [LARGE SCALE GENOMIC DNA]</scope>
    <source>
        <strain evidence="1 2">F0424</strain>
    </source>
</reference>
<dbReference type="HOGENOM" id="CLU_696170_0_0_11"/>
<name>J0D3R9_9BIFI</name>
<evidence type="ECO:0000313" key="2">
    <source>
        <dbReference type="Proteomes" id="UP000006415"/>
    </source>
</evidence>
<gene>
    <name evidence="1" type="ORF">HMPREF9156_01070</name>
</gene>
<sequence length="396" mass="44051">MSNELLPENAGSTNSNAVVDIAYYPPMVGKDISLSETGGKFGKKISMSEVGSFGAFFTEAIKAIPLEHSAGQGLYRVTFKQGVHGSLARFHDGSGYLGAIFDKPGHIAGQARLNKVNFNPAAVNPTVMLVTVTMASMSKQLDEIEEKQQEILDFLIQDKEAKLRGDLDTLNDVMNNLKFNSENENWIRLKLNLIQEIKRDSKNNIGFYEERVKAIVDKNDLIHLDTRNKERLTTLLKEFKNYQTAQYLYAFSAFLEVMLLGNFDTDYLSNCSNKIRKYEQSYHELYLQSQEKFTEYVKGSVKHRIMGGVARVSKFAGGTIAKIPRISNGQVDENLIAAGEHIDDLGEGSVKKMTEKLSAAEDGGTGVFADNIMMLDRIGNKPVAFLTDGKDLFIEG</sequence>
<dbReference type="RefSeq" id="WP_007148133.1">
    <property type="nucleotide sequence ID" value="NZ_AKCI01000001.1"/>
</dbReference>
<dbReference type="eggNOG" id="ENOG502Z7RI">
    <property type="taxonomic scope" value="Bacteria"/>
</dbReference>